<comment type="similarity">
    <text evidence="1">Belongs to the glycosyl hydrolase 13 family.</text>
</comment>
<evidence type="ECO:0000313" key="8">
    <source>
        <dbReference type="Proteomes" id="UP000283805"/>
    </source>
</evidence>
<evidence type="ECO:0000256" key="4">
    <source>
        <dbReference type="ARBA" id="ARBA00023295"/>
    </source>
</evidence>
<gene>
    <name evidence="7" type="ORF">ATJ93_2378</name>
</gene>
<dbReference type="AlphaFoldDB" id="A0A419WJ68"/>
<feature type="domain" description="Glycosyl hydrolase family 13 catalytic" evidence="6">
    <location>
        <begin position="56"/>
        <end position="442"/>
    </location>
</feature>
<dbReference type="GO" id="GO:0005975">
    <property type="term" value="P:carbohydrate metabolic process"/>
    <property type="evidence" value="ECO:0007669"/>
    <property type="project" value="InterPro"/>
</dbReference>
<dbReference type="Gene3D" id="3.20.20.80">
    <property type="entry name" value="Glycosidases"/>
    <property type="match status" value="1"/>
</dbReference>
<dbReference type="SUPFAM" id="SSF51445">
    <property type="entry name" value="(Trans)glycosidases"/>
    <property type="match status" value="1"/>
</dbReference>
<keyword evidence="2" id="KW-0378">Hydrolase</keyword>
<dbReference type="PRINTS" id="PR00110">
    <property type="entry name" value="ALPHAAMYLASE"/>
</dbReference>
<evidence type="ECO:0000313" key="7">
    <source>
        <dbReference type="EMBL" id="RKD95520.1"/>
    </source>
</evidence>
<reference evidence="7 8" key="1">
    <citation type="submission" date="2018-09" db="EMBL/GenBank/DDBJ databases">
        <title>Genomic Encyclopedia of Archaeal and Bacterial Type Strains, Phase II (KMG-II): from individual species to whole genera.</title>
        <authorList>
            <person name="Goeker M."/>
        </authorList>
    </citation>
    <scope>NUCLEOTIDE SEQUENCE [LARGE SCALE GENOMIC DNA]</scope>
    <source>
        <strain evidence="7 8">DSM 13151</strain>
    </source>
</reference>
<dbReference type="InterPro" id="IPR006046">
    <property type="entry name" value="Alpha_amylase"/>
</dbReference>
<dbReference type="GO" id="GO:0043169">
    <property type="term" value="F:cation binding"/>
    <property type="evidence" value="ECO:0007669"/>
    <property type="project" value="InterPro"/>
</dbReference>
<evidence type="ECO:0000256" key="1">
    <source>
        <dbReference type="ARBA" id="ARBA00008061"/>
    </source>
</evidence>
<dbReference type="RefSeq" id="WP_120244779.1">
    <property type="nucleotide sequence ID" value="NZ_RAPO01000002.1"/>
</dbReference>
<evidence type="ECO:0000256" key="2">
    <source>
        <dbReference type="ARBA" id="ARBA00022801"/>
    </source>
</evidence>
<dbReference type="GO" id="GO:0004556">
    <property type="term" value="F:alpha-amylase activity"/>
    <property type="evidence" value="ECO:0007669"/>
    <property type="project" value="InterPro"/>
</dbReference>
<dbReference type="InterPro" id="IPR013783">
    <property type="entry name" value="Ig-like_fold"/>
</dbReference>
<keyword evidence="4" id="KW-0326">Glycosidase</keyword>
<dbReference type="OrthoDB" id="18347at2157"/>
<dbReference type="InterPro" id="IPR015237">
    <property type="entry name" value="Alpha-amylase_C_pro"/>
</dbReference>
<comment type="caution">
    <text evidence="7">The sequence shown here is derived from an EMBL/GenBank/DDBJ whole genome shotgun (WGS) entry which is preliminary data.</text>
</comment>
<protein>
    <submittedName>
        <fullName evidence="7">Alpha-amylase</fullName>
    </submittedName>
</protein>
<evidence type="ECO:0000256" key="5">
    <source>
        <dbReference type="SAM" id="MobiDB-lite"/>
    </source>
</evidence>
<name>A0A419WJ68_9EURY</name>
<keyword evidence="8" id="KW-1185">Reference proteome</keyword>
<dbReference type="PANTHER" id="PTHR43447">
    <property type="entry name" value="ALPHA-AMYLASE"/>
    <property type="match status" value="1"/>
</dbReference>
<organism evidence="7 8">
    <name type="scientific">Halopiger aswanensis</name>
    <dbReference type="NCBI Taxonomy" id="148449"/>
    <lineage>
        <taxon>Archaea</taxon>
        <taxon>Methanobacteriati</taxon>
        <taxon>Methanobacteriota</taxon>
        <taxon>Stenosarchaea group</taxon>
        <taxon>Halobacteria</taxon>
        <taxon>Halobacteriales</taxon>
        <taxon>Natrialbaceae</taxon>
        <taxon>Halopiger</taxon>
    </lineage>
</organism>
<dbReference type="GO" id="GO:0030246">
    <property type="term" value="F:carbohydrate binding"/>
    <property type="evidence" value="ECO:0007669"/>
    <property type="project" value="InterPro"/>
</dbReference>
<dbReference type="PROSITE" id="PS51318">
    <property type="entry name" value="TAT"/>
    <property type="match status" value="1"/>
</dbReference>
<dbReference type="Pfam" id="PF09154">
    <property type="entry name" value="Alpha-amy_C_pro"/>
    <property type="match status" value="1"/>
</dbReference>
<dbReference type="Gene3D" id="2.60.40.1180">
    <property type="entry name" value="Golgi alpha-mannosidase II"/>
    <property type="match status" value="1"/>
</dbReference>
<dbReference type="InterPro" id="IPR017853">
    <property type="entry name" value="GH"/>
</dbReference>
<dbReference type="Proteomes" id="UP000283805">
    <property type="component" value="Unassembled WGS sequence"/>
</dbReference>
<dbReference type="Pfam" id="PF00128">
    <property type="entry name" value="Alpha-amylase"/>
    <property type="match status" value="1"/>
</dbReference>
<accession>A0A419WJ68</accession>
<dbReference type="SUPFAM" id="SSF49452">
    <property type="entry name" value="Starch-binding domain-like"/>
    <property type="match status" value="1"/>
</dbReference>
<feature type="region of interest" description="Disordered" evidence="5">
    <location>
        <begin position="550"/>
        <end position="586"/>
    </location>
</feature>
<keyword evidence="3" id="KW-0119">Carbohydrate metabolism</keyword>
<dbReference type="InterPro" id="IPR006047">
    <property type="entry name" value="GH13_cat_dom"/>
</dbReference>
<feature type="compositionally biased region" description="Basic and acidic residues" evidence="5">
    <location>
        <begin position="565"/>
        <end position="586"/>
    </location>
</feature>
<dbReference type="InterPro" id="IPR013780">
    <property type="entry name" value="Glyco_hydro_b"/>
</dbReference>
<evidence type="ECO:0000259" key="6">
    <source>
        <dbReference type="SMART" id="SM00642"/>
    </source>
</evidence>
<dbReference type="EMBL" id="RAPO01000002">
    <property type="protein sequence ID" value="RKD95520.1"/>
    <property type="molecule type" value="Genomic_DNA"/>
</dbReference>
<dbReference type="SMART" id="SM00642">
    <property type="entry name" value="Aamy"/>
    <property type="match status" value="1"/>
</dbReference>
<dbReference type="Gene3D" id="2.60.40.10">
    <property type="entry name" value="Immunoglobulins"/>
    <property type="match status" value="1"/>
</dbReference>
<sequence>MEANDSRDRDALDVDRRTLLRAGATLGALSVAGVSVGTERTRAMPDGPTSDADGEPVLYQYFHAEWRDVEDDLQRLADLGIDGIWVPQPATPMLEWADQTTADQDGYYGDPHPDYGYLEPHPPIGYQPVDYRDFDSPYGTEAALESMIETAHEHDIDVVVDAVLNHMASATGPDGAVELPQFDRDEHFHDYGTLGEDCYWQGEGNDEERALYECDLLGLPSFDHEHPHVQREQADYIERIADLGADGLRLDAAGHVWPWYFESEINPLADDLGLWRVGEVWDGDKDTVTEFANTGMTVFDYPLYYALLDAFEGGDMTALAQDAARGIVHEDPSAAVTFVQNHDAPGPNVGIDDGDDPANYDEEGTEVELAHAYVLSFPGTPMLFLTAESSAAVDDPYLEDLIWIKRNLASGPAIDRYVGEDLYAFEREANLLAGINNGPAERTEWVETSWVNEPLVDYTGHRGSITTNDDGWVELSVPSNGWVMYAPEGRGETARPDGELTLRVTVEVEPGESVYFTGGTDELTNWGGGVEGTWSAGNVWQVTIDDPGEFEWKTRRGPSGATGDVWERGRNHDRAATHPEHQGWDA</sequence>
<dbReference type="InterPro" id="IPR006311">
    <property type="entry name" value="TAT_signal"/>
</dbReference>
<proteinExistence type="inferred from homology"/>
<evidence type="ECO:0000256" key="3">
    <source>
        <dbReference type="ARBA" id="ARBA00023277"/>
    </source>
</evidence>
<dbReference type="InterPro" id="IPR013784">
    <property type="entry name" value="Carb-bd-like_fold"/>
</dbReference>